<proteinExistence type="predicted"/>
<dbReference type="GO" id="GO:0005576">
    <property type="term" value="C:extracellular region"/>
    <property type="evidence" value="ECO:0007669"/>
    <property type="project" value="TreeGrafter"/>
</dbReference>
<feature type="compositionally biased region" description="Low complexity" evidence="1">
    <location>
        <begin position="616"/>
        <end position="629"/>
    </location>
</feature>
<evidence type="ECO:0000256" key="1">
    <source>
        <dbReference type="SAM" id="MobiDB-lite"/>
    </source>
</evidence>
<dbReference type="Gene3D" id="1.20.1280.140">
    <property type="match status" value="1"/>
</dbReference>
<dbReference type="InterPro" id="IPR021054">
    <property type="entry name" value="Cell_wall_mannoprotein_1"/>
</dbReference>
<feature type="region of interest" description="Disordered" evidence="1">
    <location>
        <begin position="579"/>
        <end position="642"/>
    </location>
</feature>
<dbReference type="Pfam" id="PF12296">
    <property type="entry name" value="HsbA"/>
    <property type="match status" value="1"/>
</dbReference>
<accession>A0A9Q8SFW0</accession>
<dbReference type="KEGG" id="clup:CLUP02_18145"/>
<feature type="compositionally biased region" description="Pro residues" evidence="1">
    <location>
        <begin position="582"/>
        <end position="601"/>
    </location>
</feature>
<evidence type="ECO:0000313" key="2">
    <source>
        <dbReference type="EMBL" id="UQC76632.1"/>
    </source>
</evidence>
<reference evidence="2" key="1">
    <citation type="journal article" date="2021" name="Mol. Plant Microbe Interact.">
        <title>Complete Genome Sequence of the Plant-Pathogenic Fungus Colletotrichum lupini.</title>
        <authorList>
            <person name="Baroncelli R."/>
            <person name="Pensec F."/>
            <person name="Da Lio D."/>
            <person name="Boufleur T."/>
            <person name="Vicente I."/>
            <person name="Sarrocco S."/>
            <person name="Picot A."/>
            <person name="Baraldi E."/>
            <person name="Sukno S."/>
            <person name="Thon M."/>
            <person name="Le Floch G."/>
        </authorList>
    </citation>
    <scope>NUCLEOTIDE SEQUENCE</scope>
    <source>
        <strain evidence="2">IMI 504893</strain>
    </source>
</reference>
<sequence>MPGAYYAGFFGVGSLSRKLVNEGSFPACITREMGHLNKNTQGGKLERLLDGTGRVLFLTRRTAHGLIKHWIHGRDRKAMSIKQLCRFRVSLIQGVCGDVPPTSKSSDILDAQPMGLESGEILSAGDEEAQRYMRASPNSSAAFVKIVQNRVLVSLVVRLKYVALDGCVPECLLLRPLRASPSSTGLDVVAAVDMVRSVSWLLQPSCRRGARTSSLLHRDLAFPSCTELRARTSTSRPRITDVNTDLCGLYPEDPCVGDADAGVAKAASQPGDSVLRLRRREPTKVHPPILVLDVIWASTTTDWLTKAYKTVRYPTGRERLFGASDKDLKNNSLVIPKASILSSKTFRPFVCYLHIKMVTMRLTLALFAQAAIITAVPLQPIRIIQIEERAAGDLDTIERALAPVSESLANVDAAVLSLDGGPVTANNLLIFSQQAQVATDQATVDIQSAGDLSAFRAARLRRTTDALIDQTTVTVNDLVSRKPVLDNLGVSGVALESLQRQKISSMALTAALEEKVPRVGQRIAAEGRAQIESVMDQAIAIYSEPAVAAVPAVAPPPATPANPNAIPIAVPPAAAPPAAAVPAPPAAVPAPPAAAPAPPAAAPAWPDQAPQPPAAAVPAADPNGAVPQAGTPPPVAAPQPAPAVAAPPAVAPAPAPAVPVATVPLVAPVPPPQITPVSGRKALKDKKKKASRINAVEVEGETAEQNWIEWFDAIDWADATLLQNTALQITTAPYIKHTNNFNCAAAEAAARR</sequence>
<dbReference type="PANTHER" id="PTHR38123:SF1">
    <property type="entry name" value="HYDROPHOBIC SURFACE BINDING PROTEIN"/>
    <property type="match status" value="1"/>
</dbReference>
<protein>
    <submittedName>
        <fullName evidence="2">Uncharacterized protein</fullName>
    </submittedName>
</protein>
<gene>
    <name evidence="2" type="ORF">CLUP02_18145</name>
</gene>
<dbReference type="GeneID" id="73352059"/>
<dbReference type="AlphaFoldDB" id="A0A9Q8SFW0"/>
<dbReference type="Proteomes" id="UP000830671">
    <property type="component" value="Chromosome 10"/>
</dbReference>
<keyword evidence="3" id="KW-1185">Reference proteome</keyword>
<dbReference type="RefSeq" id="XP_049138273.1">
    <property type="nucleotide sequence ID" value="XM_049297049.1"/>
</dbReference>
<dbReference type="PANTHER" id="PTHR38123">
    <property type="entry name" value="CELL WALL SERINE-THREONINE-RICH GALACTOMANNOPROTEIN MP1 (AFU_ORTHOLOGUE AFUA_4G03240)"/>
    <property type="match status" value="1"/>
</dbReference>
<feature type="compositionally biased region" description="Pro residues" evidence="1">
    <location>
        <begin position="630"/>
        <end position="641"/>
    </location>
</feature>
<evidence type="ECO:0000313" key="3">
    <source>
        <dbReference type="Proteomes" id="UP000830671"/>
    </source>
</evidence>
<name>A0A9Q8SFW0_9PEZI</name>
<organism evidence="2 3">
    <name type="scientific">Colletotrichum lupini</name>
    <dbReference type="NCBI Taxonomy" id="145971"/>
    <lineage>
        <taxon>Eukaryota</taxon>
        <taxon>Fungi</taxon>
        <taxon>Dikarya</taxon>
        <taxon>Ascomycota</taxon>
        <taxon>Pezizomycotina</taxon>
        <taxon>Sordariomycetes</taxon>
        <taxon>Hypocreomycetidae</taxon>
        <taxon>Glomerellales</taxon>
        <taxon>Glomerellaceae</taxon>
        <taxon>Colletotrichum</taxon>
        <taxon>Colletotrichum acutatum species complex</taxon>
    </lineage>
</organism>
<dbReference type="EMBL" id="CP019472">
    <property type="protein sequence ID" value="UQC76632.1"/>
    <property type="molecule type" value="Genomic_DNA"/>
</dbReference>